<dbReference type="RefSeq" id="WP_004878836.1">
    <property type="nucleotide sequence ID" value="NZ_AKIQ01000059.1"/>
</dbReference>
<name>N8YL58_ACIVR</name>
<dbReference type="eggNOG" id="COG1280">
    <property type="taxonomic scope" value="Bacteria"/>
</dbReference>
<dbReference type="Pfam" id="PF01810">
    <property type="entry name" value="LysE"/>
    <property type="match status" value="1"/>
</dbReference>
<keyword evidence="5 6" id="KW-0472">Membrane</keyword>
<dbReference type="EMBL" id="APPO01000011">
    <property type="protein sequence ID" value="ENV37431.1"/>
    <property type="molecule type" value="Genomic_DNA"/>
</dbReference>
<dbReference type="Proteomes" id="UP000018445">
    <property type="component" value="Unassembled WGS sequence"/>
</dbReference>
<protein>
    <recommendedName>
        <fullName evidence="9">Threonine efflux protein</fullName>
    </recommendedName>
</protein>
<comment type="caution">
    <text evidence="7">The sequence shown here is derived from an EMBL/GenBank/DDBJ whole genome shotgun (WGS) entry which is preliminary data.</text>
</comment>
<dbReference type="GO" id="GO:0005886">
    <property type="term" value="C:plasma membrane"/>
    <property type="evidence" value="ECO:0007669"/>
    <property type="project" value="UniProtKB-SubCell"/>
</dbReference>
<dbReference type="PATRIC" id="fig|1191460.12.peg.1537"/>
<keyword evidence="2" id="KW-1003">Cell membrane</keyword>
<dbReference type="AlphaFoldDB" id="N8YL58"/>
<dbReference type="GeneID" id="58194438"/>
<evidence type="ECO:0000313" key="7">
    <source>
        <dbReference type="EMBL" id="ENV37431.1"/>
    </source>
</evidence>
<evidence type="ECO:0000313" key="8">
    <source>
        <dbReference type="Proteomes" id="UP000018445"/>
    </source>
</evidence>
<evidence type="ECO:0000256" key="6">
    <source>
        <dbReference type="SAM" id="Phobius"/>
    </source>
</evidence>
<dbReference type="OrthoDB" id="581870at2"/>
<evidence type="ECO:0000256" key="2">
    <source>
        <dbReference type="ARBA" id="ARBA00022475"/>
    </source>
</evidence>
<gene>
    <name evidence="7" type="ORF">F959_01554</name>
</gene>
<feature type="transmembrane region" description="Helical" evidence="6">
    <location>
        <begin position="42"/>
        <end position="65"/>
    </location>
</feature>
<feature type="transmembrane region" description="Helical" evidence="6">
    <location>
        <begin position="71"/>
        <end position="89"/>
    </location>
</feature>
<dbReference type="PANTHER" id="PTHR30086:SF17">
    <property type="entry name" value="LYSE FAMILY TRANSLOCATOR"/>
    <property type="match status" value="1"/>
</dbReference>
<comment type="subcellular location">
    <subcellularLocation>
        <location evidence="1">Cell membrane</location>
        <topology evidence="1">Multi-pass membrane protein</topology>
    </subcellularLocation>
</comment>
<keyword evidence="4 6" id="KW-1133">Transmembrane helix</keyword>
<organism evidence="7 8">
    <name type="scientific">Acinetobacter venetianus (strain ATCC 31012 / DSM 23050 / BCRC 14357 / CCUG 45561 / CIP 110063 / KCTC 2702 / LMG 19082 / RAG-1)</name>
    <dbReference type="NCBI Taxonomy" id="1191460"/>
    <lineage>
        <taxon>Bacteria</taxon>
        <taxon>Pseudomonadati</taxon>
        <taxon>Pseudomonadota</taxon>
        <taxon>Gammaproteobacteria</taxon>
        <taxon>Moraxellales</taxon>
        <taxon>Moraxellaceae</taxon>
        <taxon>Acinetobacter</taxon>
    </lineage>
</organism>
<evidence type="ECO:0000256" key="3">
    <source>
        <dbReference type="ARBA" id="ARBA00022692"/>
    </source>
</evidence>
<feature type="transmembrane region" description="Helical" evidence="6">
    <location>
        <begin position="189"/>
        <end position="206"/>
    </location>
</feature>
<sequence length="207" mass="23760">MELFLTIAVTHFIALLMPGADFFLILKTLLQIQKVAARVTCFGIALGNAIILVVIYCSLFIIGAVKTELLIGMKWLGAFYFIYLAVQCFRSARLSQIIRGQSENTSYVHPNENLFKSFLLGLLSSLLNPKNLMFYSVLVILIYPQYNFVQNFLICSWMVLLVLIWNLSIVQFMSSNIYLSWLNQHIHHLYYLAGTSFLFFMLVLVFS</sequence>
<dbReference type="InterPro" id="IPR001123">
    <property type="entry name" value="LeuE-type"/>
</dbReference>
<accession>N8YL58</accession>
<evidence type="ECO:0000256" key="4">
    <source>
        <dbReference type="ARBA" id="ARBA00022989"/>
    </source>
</evidence>
<dbReference type="HOGENOM" id="CLU_079569_0_1_6"/>
<feature type="transmembrane region" description="Helical" evidence="6">
    <location>
        <begin position="148"/>
        <end position="168"/>
    </location>
</feature>
<feature type="transmembrane region" description="Helical" evidence="6">
    <location>
        <begin position="6"/>
        <end position="30"/>
    </location>
</feature>
<evidence type="ECO:0008006" key="9">
    <source>
        <dbReference type="Google" id="ProtNLM"/>
    </source>
</evidence>
<reference evidence="7 8" key="1">
    <citation type="submission" date="2013-02" db="EMBL/GenBank/DDBJ databases">
        <title>The Genome Sequence of Acinetobacter venetianus CIP 110063.</title>
        <authorList>
            <consortium name="The Broad Institute Genome Sequencing Platform"/>
            <consortium name="The Broad Institute Genome Sequencing Center for Infectious Disease"/>
            <person name="Cerqueira G."/>
            <person name="Feldgarden M."/>
            <person name="Courvalin P."/>
            <person name="Perichon B."/>
            <person name="Grillot-Courvalin C."/>
            <person name="Clermont D."/>
            <person name="Rocha E."/>
            <person name="Yoon E.-J."/>
            <person name="Nemec A."/>
            <person name="Walker B."/>
            <person name="Young S.K."/>
            <person name="Zeng Q."/>
            <person name="Gargeya S."/>
            <person name="Fitzgerald M."/>
            <person name="Haas B."/>
            <person name="Abouelleil A."/>
            <person name="Alvarado L."/>
            <person name="Arachchi H.M."/>
            <person name="Berlin A.M."/>
            <person name="Chapman S.B."/>
            <person name="Dewar J."/>
            <person name="Goldberg J."/>
            <person name="Griggs A."/>
            <person name="Gujja S."/>
            <person name="Hansen M."/>
            <person name="Howarth C."/>
            <person name="Imamovic A."/>
            <person name="Larimer J."/>
            <person name="McCowan C."/>
            <person name="Murphy C."/>
            <person name="Neiman D."/>
            <person name="Pearson M."/>
            <person name="Priest M."/>
            <person name="Roberts A."/>
            <person name="Saif S."/>
            <person name="Shea T."/>
            <person name="Sisk P."/>
            <person name="Sykes S."/>
            <person name="Wortman J."/>
            <person name="Nusbaum C."/>
            <person name="Birren B."/>
        </authorList>
    </citation>
    <scope>NUCLEOTIDE SEQUENCE [LARGE SCALE GENOMIC DNA]</scope>
    <source>
        <strain evidence="8">ATCC 31012 / DSM 23050 / BCRC 14357 / CCUG 45561 / CIP 110063 / KCTC 2702 / LMG 19082 / RAG-1</strain>
    </source>
</reference>
<dbReference type="GO" id="GO:0015171">
    <property type="term" value="F:amino acid transmembrane transporter activity"/>
    <property type="evidence" value="ECO:0007669"/>
    <property type="project" value="TreeGrafter"/>
</dbReference>
<proteinExistence type="predicted"/>
<evidence type="ECO:0000256" key="1">
    <source>
        <dbReference type="ARBA" id="ARBA00004651"/>
    </source>
</evidence>
<dbReference type="PANTHER" id="PTHR30086">
    <property type="entry name" value="ARGININE EXPORTER PROTEIN ARGO"/>
    <property type="match status" value="1"/>
</dbReference>
<keyword evidence="3 6" id="KW-0812">Transmembrane</keyword>
<keyword evidence="8" id="KW-1185">Reference proteome</keyword>
<evidence type="ECO:0000256" key="5">
    <source>
        <dbReference type="ARBA" id="ARBA00023136"/>
    </source>
</evidence>